<dbReference type="Pfam" id="PF00977">
    <property type="entry name" value="His_biosynth"/>
    <property type="match status" value="1"/>
</dbReference>
<dbReference type="CDD" id="cd04732">
    <property type="entry name" value="HisA"/>
    <property type="match status" value="1"/>
</dbReference>
<gene>
    <name evidence="9 12" type="primary">hisA</name>
    <name evidence="12" type="ORF">SanaruYs_17140</name>
</gene>
<evidence type="ECO:0000256" key="10">
    <source>
        <dbReference type="RuleBase" id="RU003657"/>
    </source>
</evidence>
<dbReference type="NCBIfam" id="TIGR00007">
    <property type="entry name" value="1-(5-phosphoribosyl)-5-[(5-phosphoribosylamino)methylideneamino]imidazole-4-carboxamide isomerase"/>
    <property type="match status" value="1"/>
</dbReference>
<accession>A0A401U9D0</accession>
<dbReference type="GO" id="GO:0000162">
    <property type="term" value="P:L-tryptophan biosynthetic process"/>
    <property type="evidence" value="ECO:0007669"/>
    <property type="project" value="TreeGrafter"/>
</dbReference>
<dbReference type="InterPro" id="IPR011060">
    <property type="entry name" value="RibuloseP-bd_barrel"/>
</dbReference>
<keyword evidence="8 9" id="KW-0413">Isomerase</keyword>
<dbReference type="InterPro" id="IPR044524">
    <property type="entry name" value="Isoase_HisA-like"/>
</dbReference>
<evidence type="ECO:0000256" key="9">
    <source>
        <dbReference type="HAMAP-Rule" id="MF_01014"/>
    </source>
</evidence>
<evidence type="ECO:0000256" key="8">
    <source>
        <dbReference type="ARBA" id="ARBA00023235"/>
    </source>
</evidence>
<organism evidence="12 13">
    <name type="scientific">Chryseotalea sanaruensis</name>
    <dbReference type="NCBI Taxonomy" id="2482724"/>
    <lineage>
        <taxon>Bacteria</taxon>
        <taxon>Pseudomonadati</taxon>
        <taxon>Bacteroidota</taxon>
        <taxon>Cytophagia</taxon>
        <taxon>Cytophagales</taxon>
        <taxon>Chryseotaleaceae</taxon>
        <taxon>Chryseotalea</taxon>
    </lineage>
</organism>
<evidence type="ECO:0000256" key="6">
    <source>
        <dbReference type="ARBA" id="ARBA00022605"/>
    </source>
</evidence>
<evidence type="ECO:0000256" key="7">
    <source>
        <dbReference type="ARBA" id="ARBA00023102"/>
    </source>
</evidence>
<evidence type="ECO:0000313" key="12">
    <source>
        <dbReference type="EMBL" id="GCC51489.1"/>
    </source>
</evidence>
<dbReference type="GO" id="GO:0000105">
    <property type="term" value="P:L-histidine biosynthetic process"/>
    <property type="evidence" value="ECO:0007669"/>
    <property type="project" value="UniProtKB-UniRule"/>
</dbReference>
<evidence type="ECO:0000256" key="4">
    <source>
        <dbReference type="ARBA" id="ARBA00009667"/>
    </source>
</evidence>
<keyword evidence="7 9" id="KW-0368">Histidine biosynthesis</keyword>
<keyword evidence="6 9" id="KW-0028">Amino-acid biosynthesis</keyword>
<evidence type="ECO:0000256" key="3">
    <source>
        <dbReference type="ARBA" id="ARBA00005133"/>
    </source>
</evidence>
<evidence type="ECO:0000256" key="2">
    <source>
        <dbReference type="ARBA" id="ARBA00004496"/>
    </source>
</evidence>
<protein>
    <recommendedName>
        <fullName evidence="9 11">1-(5-phosphoribosyl)-5-[(5-phosphoribosylamino)methylideneamino] imidazole-4-carboxamide isomerase</fullName>
        <ecNumber evidence="9 11">5.3.1.16</ecNumber>
    </recommendedName>
    <alternativeName>
        <fullName evidence="9">Phosphoribosylformimino-5-aminoimidazole carboxamide ribotide isomerase</fullName>
    </alternativeName>
</protein>
<dbReference type="EMBL" id="BHXQ01000003">
    <property type="protein sequence ID" value="GCC51489.1"/>
    <property type="molecule type" value="Genomic_DNA"/>
</dbReference>
<evidence type="ECO:0000256" key="1">
    <source>
        <dbReference type="ARBA" id="ARBA00000901"/>
    </source>
</evidence>
<evidence type="ECO:0000256" key="5">
    <source>
        <dbReference type="ARBA" id="ARBA00022490"/>
    </source>
</evidence>
<comment type="catalytic activity">
    <reaction evidence="1 9 11">
        <text>1-(5-phospho-beta-D-ribosyl)-5-[(5-phospho-beta-D-ribosylamino)methylideneamino]imidazole-4-carboxamide = 5-[(5-phospho-1-deoxy-D-ribulos-1-ylimino)methylamino]-1-(5-phospho-beta-D-ribosyl)imidazole-4-carboxamide</text>
        <dbReference type="Rhea" id="RHEA:15469"/>
        <dbReference type="ChEBI" id="CHEBI:58435"/>
        <dbReference type="ChEBI" id="CHEBI:58525"/>
        <dbReference type="EC" id="5.3.1.16"/>
    </reaction>
</comment>
<dbReference type="InterPro" id="IPR013785">
    <property type="entry name" value="Aldolase_TIM"/>
</dbReference>
<comment type="similarity">
    <text evidence="4 9 10">Belongs to the HisA/HisF family.</text>
</comment>
<dbReference type="InterPro" id="IPR006062">
    <property type="entry name" value="His_biosynth"/>
</dbReference>
<reference evidence="12 13" key="1">
    <citation type="submission" date="2018-11" db="EMBL/GenBank/DDBJ databases">
        <title>Chryseotalea sanarue gen. nov., sp., nov., a member of the family Cytophagaceae, isolated from a brackish lake in Hamamatsu Japan.</title>
        <authorList>
            <person name="Maejima Y."/>
            <person name="Iino T."/>
            <person name="Muraguchi Y."/>
            <person name="Fukuda K."/>
            <person name="Ohkuma M."/>
            <person name="Moriuchi R."/>
            <person name="Dohra H."/>
            <person name="Kimbara K."/>
            <person name="Shintani M."/>
        </authorList>
    </citation>
    <scope>NUCLEOTIDE SEQUENCE [LARGE SCALE GENOMIC DNA]</scope>
    <source>
        <strain evidence="12 13">Ys</strain>
    </source>
</reference>
<name>A0A401U9D0_9BACT</name>
<sequence length="238" mass="26200">MKIVPAIDIINGQCVRLTQGDYEQKKIYNDNPIEVAKEFEAVGIKYLHVVDLDGAKAGSIQNFSTIEKLAKETNLQIDVGGGIKTQEDIQRLLDIGVAQVNLGSIAAKNPDLVNEWLDHFGPEKIIISADVRDEKIALHGWQEQSLLSIYDFLQLFPSKRLYVTCTDIATDGMLSGPNLALYQNIQERFPDASITASGGVSATHDLDALLKLQVDGVIIGKAIYENKISLTELSKYVN</sequence>
<comment type="subcellular location">
    <subcellularLocation>
        <location evidence="2 9 11">Cytoplasm</location>
    </subcellularLocation>
</comment>
<dbReference type="UniPathway" id="UPA00031">
    <property type="reaction ID" value="UER00009"/>
</dbReference>
<dbReference type="SUPFAM" id="SSF51366">
    <property type="entry name" value="Ribulose-phoshate binding barrel"/>
    <property type="match status" value="1"/>
</dbReference>
<dbReference type="AlphaFoldDB" id="A0A401U9D0"/>
<feature type="active site" description="Proton acceptor" evidence="9">
    <location>
        <position position="8"/>
    </location>
</feature>
<comment type="caution">
    <text evidence="12">The sequence shown here is derived from an EMBL/GenBank/DDBJ whole genome shotgun (WGS) entry which is preliminary data.</text>
</comment>
<keyword evidence="5 9" id="KW-0963">Cytoplasm</keyword>
<dbReference type="Gene3D" id="3.20.20.70">
    <property type="entry name" value="Aldolase class I"/>
    <property type="match status" value="1"/>
</dbReference>
<dbReference type="FunFam" id="3.20.20.70:FF:000009">
    <property type="entry name" value="1-(5-phosphoribosyl)-5-[(5-phosphoribosylamino)methylideneamino] imidazole-4-carboxamide isomerase"/>
    <property type="match status" value="1"/>
</dbReference>
<dbReference type="GO" id="GO:0003949">
    <property type="term" value="F:1-(5-phosphoribosyl)-5-[(5-phosphoribosylamino)methylideneamino]imidazole-4-carboxamide isomerase activity"/>
    <property type="evidence" value="ECO:0007669"/>
    <property type="project" value="UniProtKB-UniRule"/>
</dbReference>
<feature type="active site" description="Proton donor" evidence="9">
    <location>
        <position position="130"/>
    </location>
</feature>
<dbReference type="PANTHER" id="PTHR43090:SF2">
    <property type="entry name" value="1-(5-PHOSPHORIBOSYL)-5-[(5-PHOSPHORIBOSYLAMINO)METHYLIDENEAMINO] IMIDAZOLE-4-CARBOXAMIDE ISOMERASE"/>
    <property type="match status" value="1"/>
</dbReference>
<keyword evidence="13" id="KW-1185">Reference proteome</keyword>
<dbReference type="PANTHER" id="PTHR43090">
    <property type="entry name" value="1-(5-PHOSPHORIBOSYL)-5-[(5-PHOSPHORIBOSYLAMINO)METHYLIDENEAMINO] IMIDAZOLE-4-CARBOXAMIDE ISOMERASE"/>
    <property type="match status" value="1"/>
</dbReference>
<dbReference type="RefSeq" id="WP_174842765.1">
    <property type="nucleotide sequence ID" value="NZ_BHXQ01000003.1"/>
</dbReference>
<evidence type="ECO:0000313" key="13">
    <source>
        <dbReference type="Proteomes" id="UP000288227"/>
    </source>
</evidence>
<dbReference type="InterPro" id="IPR006063">
    <property type="entry name" value="HisA_bact_arch"/>
</dbReference>
<dbReference type="GO" id="GO:0005737">
    <property type="term" value="C:cytoplasm"/>
    <property type="evidence" value="ECO:0007669"/>
    <property type="project" value="UniProtKB-SubCell"/>
</dbReference>
<dbReference type="Proteomes" id="UP000288227">
    <property type="component" value="Unassembled WGS sequence"/>
</dbReference>
<dbReference type="InterPro" id="IPR023016">
    <property type="entry name" value="HisA/PriA"/>
</dbReference>
<proteinExistence type="inferred from homology"/>
<comment type="pathway">
    <text evidence="3 9 11">Amino-acid biosynthesis; L-histidine biosynthesis; L-histidine from 5-phospho-alpha-D-ribose 1-diphosphate: step 4/9.</text>
</comment>
<dbReference type="EC" id="5.3.1.16" evidence="9 11"/>
<dbReference type="HAMAP" id="MF_01014">
    <property type="entry name" value="HisA"/>
    <property type="match status" value="1"/>
</dbReference>
<evidence type="ECO:0000256" key="11">
    <source>
        <dbReference type="RuleBase" id="RU003658"/>
    </source>
</evidence>